<evidence type="ECO:0000313" key="6">
    <source>
        <dbReference type="Proteomes" id="UP000182993"/>
    </source>
</evidence>
<accession>A0A1J0LVV6</accession>
<evidence type="ECO:0000256" key="1">
    <source>
        <dbReference type="ARBA" id="ARBA00023122"/>
    </source>
</evidence>
<dbReference type="Proteomes" id="UP000182993">
    <property type="component" value="Chromosome"/>
</dbReference>
<dbReference type="Gene3D" id="3.10.580.10">
    <property type="entry name" value="CBS-domain"/>
    <property type="match status" value="1"/>
</dbReference>
<evidence type="ECO:0000256" key="2">
    <source>
        <dbReference type="PROSITE-ProRule" id="PRU00703"/>
    </source>
</evidence>
<sequence length="197" mass="21854">MRTELVVAGPQMSLEEAHRLMAQTGVRYLPVVEGKRYLGLLGERQLRWLLAPWAPKHLRADPQAPVGRFLQTFPVAHPDEPPEEVAFRMESARIGGMPVVEEGRLRGMVTAYDLLRGLAAFLRPQAPASRLELLVPDLEGIAAVLRALRATRTPLVGLRVYPEAGGLGFRLLLQVGALDTRPLRQHFLASGLHLLWP</sequence>
<protein>
    <submittedName>
        <fullName evidence="4">Acetoin dehydrogenase AcuB</fullName>
    </submittedName>
    <submittedName>
        <fullName evidence="5">CBS domain-containing protein</fullName>
    </submittedName>
</protein>
<dbReference type="RefSeq" id="WP_084720327.1">
    <property type="nucleotide sequence ID" value="NZ_AP025593.1"/>
</dbReference>
<dbReference type="PANTHER" id="PTHR43080:SF2">
    <property type="entry name" value="CBS DOMAIN-CONTAINING PROTEIN"/>
    <property type="match status" value="1"/>
</dbReference>
<reference evidence="4" key="2">
    <citation type="journal article" date="2017" name="Stand. Genomic Sci.">
        <title>Complete genome sequence of Thermus brockianus GE-1 reveals key enzymes of xylan/xylose metabolism.</title>
        <authorList>
            <person name="Schaefers C."/>
            <person name="Blank S."/>
            <person name="Wiebusch S."/>
            <person name="Elleuche S."/>
            <person name="Antranikian G."/>
        </authorList>
    </citation>
    <scope>NUCLEOTIDE SEQUENCE</scope>
    <source>
        <strain evidence="4">GE-1</strain>
    </source>
</reference>
<dbReference type="EMBL" id="CP016312">
    <property type="protein sequence ID" value="APD10250.1"/>
    <property type="molecule type" value="Genomic_DNA"/>
</dbReference>
<keyword evidence="1 2" id="KW-0129">CBS domain</keyword>
<dbReference type="SMART" id="SM00116">
    <property type="entry name" value="CBS"/>
    <property type="match status" value="2"/>
</dbReference>
<name>A0A1J0LVV6_THEBO</name>
<evidence type="ECO:0000313" key="5">
    <source>
        <dbReference type="EMBL" id="BDG16467.1"/>
    </source>
</evidence>
<organism evidence="4 6">
    <name type="scientific">Thermus brockianus</name>
    <dbReference type="NCBI Taxonomy" id="56956"/>
    <lineage>
        <taxon>Bacteria</taxon>
        <taxon>Thermotogati</taxon>
        <taxon>Deinococcota</taxon>
        <taxon>Deinococci</taxon>
        <taxon>Thermales</taxon>
        <taxon>Thermaceae</taxon>
        <taxon>Thermus</taxon>
    </lineage>
</organism>
<evidence type="ECO:0000259" key="3">
    <source>
        <dbReference type="PROSITE" id="PS51371"/>
    </source>
</evidence>
<dbReference type="PANTHER" id="PTHR43080">
    <property type="entry name" value="CBS DOMAIN-CONTAINING PROTEIN CBSX3, MITOCHONDRIAL"/>
    <property type="match status" value="1"/>
</dbReference>
<dbReference type="InterPro" id="IPR051257">
    <property type="entry name" value="Diverse_CBS-Domain"/>
</dbReference>
<reference evidence="6" key="1">
    <citation type="submission" date="2016-06" db="EMBL/GenBank/DDBJ databases">
        <title>Whole genome sequencing of Thermus brockianus strain GE-1.</title>
        <authorList>
            <person name="Schaefers C."/>
            <person name="Blank S."/>
            <person name="Wiebusch S."/>
            <person name="Elleuche S."/>
            <person name="Antranikian G."/>
        </authorList>
    </citation>
    <scope>NUCLEOTIDE SEQUENCE [LARGE SCALE GENOMIC DNA]</scope>
    <source>
        <strain evidence="6">GE-1</strain>
    </source>
</reference>
<dbReference type="AlphaFoldDB" id="A0A1J0LVV6"/>
<dbReference type="SUPFAM" id="SSF54631">
    <property type="entry name" value="CBS-domain pair"/>
    <property type="match status" value="1"/>
</dbReference>
<dbReference type="InterPro" id="IPR046342">
    <property type="entry name" value="CBS_dom_sf"/>
</dbReference>
<dbReference type="PROSITE" id="PS51371">
    <property type="entry name" value="CBS"/>
    <property type="match status" value="2"/>
</dbReference>
<dbReference type="EMBL" id="AP025593">
    <property type="protein sequence ID" value="BDG16467.1"/>
    <property type="molecule type" value="Genomic_DNA"/>
</dbReference>
<dbReference type="InterPro" id="IPR000644">
    <property type="entry name" value="CBS_dom"/>
</dbReference>
<dbReference type="Pfam" id="PF00571">
    <property type="entry name" value="CBS"/>
    <property type="match status" value="2"/>
</dbReference>
<dbReference type="Proteomes" id="UP000831120">
    <property type="component" value="Chromosome"/>
</dbReference>
<gene>
    <name evidence="4" type="ORF">A0O31_02208</name>
    <name evidence="5" type="ORF">TbrSNM41_12010</name>
</gene>
<dbReference type="STRING" id="56956.A0O31_02208"/>
<feature type="domain" description="CBS" evidence="3">
    <location>
        <begin position="1"/>
        <end position="58"/>
    </location>
</feature>
<keyword evidence="7" id="KW-1185">Reference proteome</keyword>
<evidence type="ECO:0000313" key="7">
    <source>
        <dbReference type="Proteomes" id="UP000831120"/>
    </source>
</evidence>
<reference evidence="5 7" key="3">
    <citation type="journal article" date="2022" name="Microbiol. Resour. Announc.">
        <title>Complete Genome Sequences of Thermus Strains Isolated from Senami Hot Spring in Japan.</title>
        <authorList>
            <person name="Miyazaki K."/>
        </authorList>
    </citation>
    <scope>NUCLEOTIDE SEQUENCE [LARGE SCALE GENOMIC DNA]</scope>
    <source>
        <strain evidence="5 7">SNM4-1</strain>
    </source>
</reference>
<proteinExistence type="predicted"/>
<evidence type="ECO:0000313" key="4">
    <source>
        <dbReference type="EMBL" id="APD10250.1"/>
    </source>
</evidence>
<dbReference type="OrthoDB" id="31906at2"/>
<dbReference type="KEGG" id="tbc:A0O31_02208"/>
<feature type="domain" description="CBS" evidence="3">
    <location>
        <begin position="69"/>
        <end position="127"/>
    </location>
</feature>